<dbReference type="InterPro" id="IPR040686">
    <property type="entry name" value="PurK_C"/>
</dbReference>
<dbReference type="Proteomes" id="UP000321039">
    <property type="component" value="Unassembled WGS sequence"/>
</dbReference>
<feature type="binding site" evidence="4">
    <location>
        <begin position="252"/>
        <end position="253"/>
    </location>
    <ligand>
        <name>ATP</name>
        <dbReference type="ChEBI" id="CHEBI:30616"/>
    </ligand>
</feature>
<keyword evidence="1 4" id="KW-0547">Nucleotide-binding</keyword>
<comment type="catalytic activity">
    <reaction evidence="4">
        <text>5-amino-1-(5-phospho-beta-D-ribosyl)imidazole + hydrogencarbonate + ATP = 5-carboxyamino-1-(5-phospho-D-ribosyl)imidazole + ADP + phosphate + 2 H(+)</text>
        <dbReference type="Rhea" id="RHEA:19317"/>
        <dbReference type="ChEBI" id="CHEBI:15378"/>
        <dbReference type="ChEBI" id="CHEBI:17544"/>
        <dbReference type="ChEBI" id="CHEBI:30616"/>
        <dbReference type="ChEBI" id="CHEBI:43474"/>
        <dbReference type="ChEBI" id="CHEBI:58730"/>
        <dbReference type="ChEBI" id="CHEBI:137981"/>
        <dbReference type="ChEBI" id="CHEBI:456216"/>
        <dbReference type="EC" id="6.3.4.18"/>
    </reaction>
</comment>
<keyword evidence="2 4" id="KW-0658">Purine biosynthesis</keyword>
<feature type="binding site" evidence="4">
    <location>
        <position position="133"/>
    </location>
    <ligand>
        <name>ATP</name>
        <dbReference type="ChEBI" id="CHEBI:30616"/>
    </ligand>
</feature>
<dbReference type="Gene3D" id="3.40.50.20">
    <property type="match status" value="1"/>
</dbReference>
<name>A0A5C9A4V9_9GAMM</name>
<dbReference type="RefSeq" id="WP_148066243.1">
    <property type="nucleotide sequence ID" value="NZ_VRZA01000001.1"/>
</dbReference>
<sequence length="370" mass="39678">MNRVLVLGGGQLGLMMAEAAARLGLVVDRYDPERALLLPGTSDLAVPISWEECLERYPVITVEREAFPDSGLSADLANSDRCVARGALAVIPDRFTQKSMLDKLGIPTAPWVTLDKAADLNAAVEQFGGVVVKARSGGYDGRGTWIVGEGGDLASVPASELAGKAIIEQKIPFRRELSIVGARSISGETLFYPLTRNWHVDGILRLSLAPANATAALQKPAEAMLAGIMEELDYAGVMAVEFFEVDGQLMVNEIAPRVHNSGHWTHEGADWSQFDLHVHALAGVPLHAVNVHGCAAMVNIIGTPFESAWLQHPGVVHWYGKDYRPGRKLGHANLVADSLEGLRAGLDAWADVLPDGYQAVLESELALVDG</sequence>
<evidence type="ECO:0000256" key="2">
    <source>
        <dbReference type="ARBA" id="ARBA00022755"/>
    </source>
</evidence>
<dbReference type="GO" id="GO:0006189">
    <property type="term" value="P:'de novo' IMP biosynthetic process"/>
    <property type="evidence" value="ECO:0007669"/>
    <property type="project" value="UniProtKB-UniRule"/>
</dbReference>
<dbReference type="GO" id="GO:0005524">
    <property type="term" value="F:ATP binding"/>
    <property type="evidence" value="ECO:0007669"/>
    <property type="project" value="UniProtKB-UniRule"/>
</dbReference>
<evidence type="ECO:0000259" key="5">
    <source>
        <dbReference type="PROSITE" id="PS50975"/>
    </source>
</evidence>
<keyword evidence="7" id="KW-1185">Reference proteome</keyword>
<dbReference type="NCBIfam" id="NF004679">
    <property type="entry name" value="PRK06019.1-5"/>
    <property type="match status" value="1"/>
</dbReference>
<dbReference type="HAMAP" id="MF_01928">
    <property type="entry name" value="PurK"/>
    <property type="match status" value="1"/>
</dbReference>
<feature type="binding site" evidence="4">
    <location>
        <begin position="168"/>
        <end position="171"/>
    </location>
    <ligand>
        <name>ATP</name>
        <dbReference type="ChEBI" id="CHEBI:30616"/>
    </ligand>
</feature>
<dbReference type="PANTHER" id="PTHR11609">
    <property type="entry name" value="PURINE BIOSYNTHESIS PROTEIN 6/7, PUR6/7"/>
    <property type="match status" value="1"/>
</dbReference>
<comment type="caution">
    <text evidence="4">Lacks conserved residue(s) required for the propagation of feature annotation.</text>
</comment>
<dbReference type="InterPro" id="IPR005875">
    <property type="entry name" value="PurK"/>
</dbReference>
<feature type="binding site" evidence="4">
    <location>
        <position position="199"/>
    </location>
    <ligand>
        <name>ATP</name>
        <dbReference type="ChEBI" id="CHEBI:30616"/>
    </ligand>
</feature>
<accession>A0A5C9A4V9</accession>
<feature type="binding site" evidence="4">
    <location>
        <position position="94"/>
    </location>
    <ligand>
        <name>ATP</name>
        <dbReference type="ChEBI" id="CHEBI:30616"/>
    </ligand>
</feature>
<dbReference type="InterPro" id="IPR011054">
    <property type="entry name" value="Rudment_hybrid_motif"/>
</dbReference>
<evidence type="ECO:0000256" key="4">
    <source>
        <dbReference type="HAMAP-Rule" id="MF_01928"/>
    </source>
</evidence>
<dbReference type="PROSITE" id="PS50975">
    <property type="entry name" value="ATP_GRASP"/>
    <property type="match status" value="1"/>
</dbReference>
<evidence type="ECO:0000256" key="1">
    <source>
        <dbReference type="ARBA" id="ARBA00022741"/>
    </source>
</evidence>
<dbReference type="PANTHER" id="PTHR11609:SF5">
    <property type="entry name" value="PHOSPHORIBOSYLAMINOIMIDAZOLE CARBOXYLASE"/>
    <property type="match status" value="1"/>
</dbReference>
<comment type="caution">
    <text evidence="6">The sequence shown here is derived from an EMBL/GenBank/DDBJ whole genome shotgun (WGS) entry which is preliminary data.</text>
</comment>
<feature type="domain" description="ATP-grasp" evidence="5">
    <location>
        <begin position="98"/>
        <end position="282"/>
    </location>
</feature>
<dbReference type="Pfam" id="PF02222">
    <property type="entry name" value="ATP-grasp"/>
    <property type="match status" value="1"/>
</dbReference>
<dbReference type="SUPFAM" id="SSF51246">
    <property type="entry name" value="Rudiment single hybrid motif"/>
    <property type="match status" value="1"/>
</dbReference>
<organism evidence="6 7">
    <name type="scientific">Parahaliea maris</name>
    <dbReference type="NCBI Taxonomy" id="2716870"/>
    <lineage>
        <taxon>Bacteria</taxon>
        <taxon>Pseudomonadati</taxon>
        <taxon>Pseudomonadota</taxon>
        <taxon>Gammaproteobacteria</taxon>
        <taxon>Cellvibrionales</taxon>
        <taxon>Halieaceae</taxon>
        <taxon>Parahaliea</taxon>
    </lineage>
</organism>
<dbReference type="InterPro" id="IPR016185">
    <property type="entry name" value="PreATP-grasp_dom_sf"/>
</dbReference>
<comment type="similarity">
    <text evidence="4">Belongs to the PurK/PurT family.</text>
</comment>
<comment type="pathway">
    <text evidence="4">Purine metabolism; IMP biosynthesis via de novo pathway; 5-amino-1-(5-phospho-D-ribosyl)imidazole-4-carboxylate from 5-amino-1-(5-phospho-D-ribosyl)imidazole (N5-CAIR route): step 1/2.</text>
</comment>
<dbReference type="GO" id="GO:0034028">
    <property type="term" value="F:5-(carboxyamino)imidazole ribonucleotide synthase activity"/>
    <property type="evidence" value="ECO:0007669"/>
    <property type="project" value="UniProtKB-UniRule"/>
</dbReference>
<comment type="subunit">
    <text evidence="4">Homodimer.</text>
</comment>
<gene>
    <name evidence="4" type="primary">purK</name>
    <name evidence="6" type="ORF">FV139_00215</name>
</gene>
<protein>
    <recommendedName>
        <fullName evidence="4">N5-carboxyaminoimidazole ribonucleotide synthase</fullName>
        <shortName evidence="4">N5-CAIR synthase</shortName>
        <ecNumber evidence="4">6.3.4.18</ecNumber>
    </recommendedName>
    <alternativeName>
        <fullName evidence="4">5-(carboxyamino)imidazole ribonucleotide synthetase</fullName>
    </alternativeName>
</protein>
<dbReference type="InterPro" id="IPR013815">
    <property type="entry name" value="ATP_grasp_subdomain_1"/>
</dbReference>
<dbReference type="UniPathway" id="UPA00074">
    <property type="reaction ID" value="UER00942"/>
</dbReference>
<dbReference type="GO" id="GO:0046872">
    <property type="term" value="F:metal ion binding"/>
    <property type="evidence" value="ECO:0007669"/>
    <property type="project" value="InterPro"/>
</dbReference>
<feature type="binding site" evidence="4">
    <location>
        <position position="176"/>
    </location>
    <ligand>
        <name>ATP</name>
        <dbReference type="ChEBI" id="CHEBI:30616"/>
    </ligand>
</feature>
<keyword evidence="4 6" id="KW-0436">Ligase</keyword>
<evidence type="ECO:0000313" key="6">
    <source>
        <dbReference type="EMBL" id="TXS95973.1"/>
    </source>
</evidence>
<dbReference type="SUPFAM" id="SSF56059">
    <property type="entry name" value="Glutathione synthetase ATP-binding domain-like"/>
    <property type="match status" value="1"/>
</dbReference>
<evidence type="ECO:0000313" key="7">
    <source>
        <dbReference type="Proteomes" id="UP000321039"/>
    </source>
</evidence>
<reference evidence="6 7" key="1">
    <citation type="submission" date="2019-08" db="EMBL/GenBank/DDBJ databases">
        <title>Parahaliea maris sp. nov., isolated from the surface seawater.</title>
        <authorList>
            <person name="Liu Y."/>
        </authorList>
    </citation>
    <scope>NUCLEOTIDE SEQUENCE [LARGE SCALE GENOMIC DNA]</scope>
    <source>
        <strain evidence="6 7">HSLHS9</strain>
    </source>
</reference>
<dbReference type="GO" id="GO:0004638">
    <property type="term" value="F:phosphoribosylaminoimidazole carboxylase activity"/>
    <property type="evidence" value="ECO:0007669"/>
    <property type="project" value="InterPro"/>
</dbReference>
<dbReference type="EMBL" id="VRZA01000001">
    <property type="protein sequence ID" value="TXS95973.1"/>
    <property type="molecule type" value="Genomic_DNA"/>
</dbReference>
<keyword evidence="3 4" id="KW-0067">ATP-binding</keyword>
<dbReference type="InterPro" id="IPR003135">
    <property type="entry name" value="ATP-grasp_carboxylate-amine"/>
</dbReference>
<dbReference type="SUPFAM" id="SSF52440">
    <property type="entry name" value="PreATP-grasp domain"/>
    <property type="match status" value="1"/>
</dbReference>
<dbReference type="Gene3D" id="3.30.470.20">
    <property type="entry name" value="ATP-grasp fold, B domain"/>
    <property type="match status" value="1"/>
</dbReference>
<dbReference type="Gene3D" id="3.30.1490.20">
    <property type="entry name" value="ATP-grasp fold, A domain"/>
    <property type="match status" value="1"/>
</dbReference>
<dbReference type="EC" id="6.3.4.18" evidence="4"/>
<evidence type="ECO:0000256" key="3">
    <source>
        <dbReference type="ARBA" id="ARBA00022840"/>
    </source>
</evidence>
<dbReference type="GO" id="GO:0005829">
    <property type="term" value="C:cytosol"/>
    <property type="evidence" value="ECO:0007669"/>
    <property type="project" value="TreeGrafter"/>
</dbReference>
<dbReference type="InterPro" id="IPR011761">
    <property type="entry name" value="ATP-grasp"/>
</dbReference>
<proteinExistence type="inferred from homology"/>
<dbReference type="AlphaFoldDB" id="A0A5C9A4V9"/>
<comment type="function">
    <text evidence="4">Catalyzes the ATP-dependent conversion of 5-aminoimidazole ribonucleotide (AIR) and HCO(3)(-) to N5-carboxyaminoimidazole ribonucleotide (N5-CAIR).</text>
</comment>
<dbReference type="Pfam" id="PF17769">
    <property type="entry name" value="PurK_C"/>
    <property type="match status" value="1"/>
</dbReference>